<name>A0A7S0A8C3_9DINO</name>
<reference evidence="1" key="1">
    <citation type="submission" date="2021-01" db="EMBL/GenBank/DDBJ databases">
        <authorList>
            <person name="Corre E."/>
            <person name="Pelletier E."/>
            <person name="Niang G."/>
            <person name="Scheremetjew M."/>
            <person name="Finn R."/>
            <person name="Kale V."/>
            <person name="Holt S."/>
            <person name="Cochrane G."/>
            <person name="Meng A."/>
            <person name="Brown T."/>
            <person name="Cohen L."/>
        </authorList>
    </citation>
    <scope>NUCLEOTIDE SEQUENCE</scope>
    <source>
        <strain evidence="1">Pbaha01</strain>
    </source>
</reference>
<dbReference type="EMBL" id="HBEG01019019">
    <property type="protein sequence ID" value="CAD8356173.1"/>
    <property type="molecule type" value="Transcribed_RNA"/>
</dbReference>
<proteinExistence type="predicted"/>
<dbReference type="AlphaFoldDB" id="A0A7S0A8C3"/>
<accession>A0A7S0A8C3</accession>
<evidence type="ECO:0000313" key="1">
    <source>
        <dbReference type="EMBL" id="CAD8356173.1"/>
    </source>
</evidence>
<organism evidence="1">
    <name type="scientific">Pyrodinium bahamense</name>
    <dbReference type="NCBI Taxonomy" id="73915"/>
    <lineage>
        <taxon>Eukaryota</taxon>
        <taxon>Sar</taxon>
        <taxon>Alveolata</taxon>
        <taxon>Dinophyceae</taxon>
        <taxon>Gonyaulacales</taxon>
        <taxon>Pyrocystaceae</taxon>
        <taxon>Pyrodinium</taxon>
    </lineage>
</organism>
<gene>
    <name evidence="1" type="ORF">PBAH0796_LOCUS11540</name>
</gene>
<sequence>MDLRIGTWVLGSRIEAESACCEDENCGGFHLDKLSEDFVLLTNIGYRSEDTWSRRECWKKVTQNGEDVNSTDVKSVAVNSEDSRSAPSLPFPLRAVMAAAALPLVAAGV</sequence>
<protein>
    <submittedName>
        <fullName evidence="1">Uncharacterized protein</fullName>
    </submittedName>
</protein>